<accession>A0ABV8L9A1</accession>
<name>A0ABV8L9A1_9NOCA</name>
<evidence type="ECO:0000259" key="1">
    <source>
        <dbReference type="Pfam" id="PF07993"/>
    </source>
</evidence>
<feature type="domain" description="Thioester reductase (TE)" evidence="1">
    <location>
        <begin position="39"/>
        <end position="203"/>
    </location>
</feature>
<dbReference type="InterPro" id="IPR036291">
    <property type="entry name" value="NAD(P)-bd_dom_sf"/>
</dbReference>
<protein>
    <submittedName>
        <fullName evidence="2">SDR family oxidoreductase</fullName>
    </submittedName>
</protein>
<dbReference type="SUPFAM" id="SSF51735">
    <property type="entry name" value="NAD(P)-binding Rossmann-fold domains"/>
    <property type="match status" value="1"/>
</dbReference>
<keyword evidence="3" id="KW-1185">Reference proteome</keyword>
<dbReference type="RefSeq" id="WP_378552829.1">
    <property type="nucleotide sequence ID" value="NZ_JBHSBA010000014.1"/>
</dbReference>
<dbReference type="Gene3D" id="3.40.50.720">
    <property type="entry name" value="NAD(P)-binding Rossmann-like Domain"/>
    <property type="match status" value="1"/>
</dbReference>
<dbReference type="Pfam" id="PF07993">
    <property type="entry name" value="NAD_binding_4"/>
    <property type="match status" value="1"/>
</dbReference>
<sequence>MSNPILLTGATGVVGTALRERLATRSYTALTHRTPLLGVDTVTGDITAPRFGLDETAYIQLVEDTRCVLHCAANTSLNADPAVLADDNACGTRHAIELANDADAPLIHVSTAFVEAIDRAENRGARLNYAESKLVGERLVTDRARRWTIVRPSIVIGDSSDGHIAGYQGLFRLAELVRDGRLPFFPCGPDSRVDIIAQDVVAATLAHLSRVALERGDTGHDLVWLTSGATAPRVWEVIEAFLDAPRSTGEPRPHTPRFIDRDQYERLIRPAFLSELDPSLARRIDNLFTHVAPYVSIVDPFPDATTIGDYQPAVTDPLLQLNRSLDHWVRVGAAARPREEAIVHA</sequence>
<evidence type="ECO:0000313" key="2">
    <source>
        <dbReference type="EMBL" id="MFC4127442.1"/>
    </source>
</evidence>
<comment type="caution">
    <text evidence="2">The sequence shown here is derived from an EMBL/GenBank/DDBJ whole genome shotgun (WGS) entry which is preliminary data.</text>
</comment>
<organism evidence="2 3">
    <name type="scientific">Nocardia rhizosphaerae</name>
    <dbReference type="NCBI Taxonomy" id="1691571"/>
    <lineage>
        <taxon>Bacteria</taxon>
        <taxon>Bacillati</taxon>
        <taxon>Actinomycetota</taxon>
        <taxon>Actinomycetes</taxon>
        <taxon>Mycobacteriales</taxon>
        <taxon>Nocardiaceae</taxon>
        <taxon>Nocardia</taxon>
    </lineage>
</organism>
<gene>
    <name evidence="2" type="ORF">ACFOW8_21160</name>
</gene>
<dbReference type="PANTHER" id="PTHR11011:SF45">
    <property type="entry name" value="FATTY ACYL-COA REDUCTASE CG8306-RELATED"/>
    <property type="match status" value="1"/>
</dbReference>
<reference evidence="3" key="1">
    <citation type="journal article" date="2019" name="Int. J. Syst. Evol. Microbiol.">
        <title>The Global Catalogue of Microorganisms (GCM) 10K type strain sequencing project: providing services to taxonomists for standard genome sequencing and annotation.</title>
        <authorList>
            <consortium name="The Broad Institute Genomics Platform"/>
            <consortium name="The Broad Institute Genome Sequencing Center for Infectious Disease"/>
            <person name="Wu L."/>
            <person name="Ma J."/>
        </authorList>
    </citation>
    <scope>NUCLEOTIDE SEQUENCE [LARGE SCALE GENOMIC DNA]</scope>
    <source>
        <strain evidence="3">CGMCC 4.7204</strain>
    </source>
</reference>
<evidence type="ECO:0000313" key="3">
    <source>
        <dbReference type="Proteomes" id="UP001595767"/>
    </source>
</evidence>
<proteinExistence type="predicted"/>
<dbReference type="InterPro" id="IPR026055">
    <property type="entry name" value="FAR"/>
</dbReference>
<dbReference type="EMBL" id="JBHSBA010000014">
    <property type="protein sequence ID" value="MFC4127442.1"/>
    <property type="molecule type" value="Genomic_DNA"/>
</dbReference>
<dbReference type="Proteomes" id="UP001595767">
    <property type="component" value="Unassembled WGS sequence"/>
</dbReference>
<dbReference type="InterPro" id="IPR013120">
    <property type="entry name" value="FAR_NAD-bd"/>
</dbReference>
<dbReference type="PANTHER" id="PTHR11011">
    <property type="entry name" value="MALE STERILITY PROTEIN 2-RELATED"/>
    <property type="match status" value="1"/>
</dbReference>